<dbReference type="AlphaFoldDB" id="A0A2T0FUV3"/>
<proteinExistence type="predicted"/>
<organism evidence="2 5">
    <name type="scientific">Streptococcus anginosus</name>
    <dbReference type="NCBI Taxonomy" id="1328"/>
    <lineage>
        <taxon>Bacteria</taxon>
        <taxon>Bacillati</taxon>
        <taxon>Bacillota</taxon>
        <taxon>Bacilli</taxon>
        <taxon>Lactobacillales</taxon>
        <taxon>Streptococcaceae</taxon>
        <taxon>Streptococcus</taxon>
        <taxon>Streptococcus anginosus group</taxon>
    </lineage>
</organism>
<keyword evidence="1" id="KW-1133">Transmembrane helix</keyword>
<name>A0A2T0FUV3_STRAP</name>
<dbReference type="RefSeq" id="WP_051437572.1">
    <property type="nucleotide sequence ID" value="NZ_AP018548.1"/>
</dbReference>
<protein>
    <submittedName>
        <fullName evidence="2">Uncharacterized protein</fullName>
    </submittedName>
</protein>
<comment type="caution">
    <text evidence="2">The sequence shown here is derived from an EMBL/GenBank/DDBJ whole genome shotgun (WGS) entry which is preliminary data.</text>
</comment>
<keyword evidence="1" id="KW-0812">Transmembrane</keyword>
<evidence type="ECO:0000313" key="3">
    <source>
        <dbReference type="EMBL" id="PRT70875.1"/>
    </source>
</evidence>
<feature type="transmembrane region" description="Helical" evidence="1">
    <location>
        <begin position="38"/>
        <end position="55"/>
    </location>
</feature>
<dbReference type="GeneID" id="93964094"/>
<gene>
    <name evidence="3" type="ORF">C6A27_04450</name>
    <name evidence="2" type="ORF">K1I51_08415</name>
</gene>
<dbReference type="EMBL" id="PVSZ01000009">
    <property type="protein sequence ID" value="PRT70875.1"/>
    <property type="molecule type" value="Genomic_DNA"/>
</dbReference>
<dbReference type="Proteomes" id="UP000238573">
    <property type="component" value="Unassembled WGS sequence"/>
</dbReference>
<evidence type="ECO:0000313" key="4">
    <source>
        <dbReference type="Proteomes" id="UP000238573"/>
    </source>
</evidence>
<reference evidence="3 4" key="1">
    <citation type="journal article" date="1993" name="J. Dent. Res.">
        <title>The isolation and characterization of milleri group streptococci from dental periapical abscesses.</title>
        <authorList>
            <person name="Fisher L.E."/>
            <person name="Russell R.R."/>
        </authorList>
    </citation>
    <scope>NUCLEOTIDE SEQUENCE [LARGE SCALE GENOMIC DNA]</scope>
    <source>
        <strain evidence="3 4">OUP21</strain>
    </source>
</reference>
<accession>A0A2T0FUV3</accession>
<evidence type="ECO:0000256" key="1">
    <source>
        <dbReference type="SAM" id="Phobius"/>
    </source>
</evidence>
<evidence type="ECO:0000313" key="2">
    <source>
        <dbReference type="EMBL" id="MBZ2156628.1"/>
    </source>
</evidence>
<feature type="transmembrane region" description="Helical" evidence="1">
    <location>
        <begin position="75"/>
        <end position="95"/>
    </location>
</feature>
<feature type="transmembrane region" description="Helical" evidence="1">
    <location>
        <begin position="12"/>
        <end position="32"/>
    </location>
</feature>
<sequence>MIKFHFNNEFWFRWRFYLLSMLIFFGLVDPYVKLDVFNVIYFTVLGIFLLLQIFVPERSHKRSYPVGSYHFNWEFYNDISLYLIMYFLHFFSSGPRNSHDVWYWILLVWALIALLSFLIKREKAEKSEE</sequence>
<keyword evidence="1" id="KW-0472">Membrane</keyword>
<feature type="transmembrane region" description="Helical" evidence="1">
    <location>
        <begin position="101"/>
        <end position="119"/>
    </location>
</feature>
<dbReference type="Proteomes" id="UP001198057">
    <property type="component" value="Unassembled WGS sequence"/>
</dbReference>
<evidence type="ECO:0000313" key="5">
    <source>
        <dbReference type="Proteomes" id="UP001198057"/>
    </source>
</evidence>
<dbReference type="EMBL" id="JAHZQR010000015">
    <property type="protein sequence ID" value="MBZ2156628.1"/>
    <property type="molecule type" value="Genomic_DNA"/>
</dbReference>
<reference evidence="2" key="3">
    <citation type="submission" date="2021-07" db="EMBL/GenBank/DDBJ databases">
        <title>Occurrence of streptococci in the human mouth that bind to a non-human glycan.</title>
        <authorList>
            <person name="Cross B."/>
            <person name="Thamadilok S."/>
            <person name="Bensing B."/>
            <person name="Sasmal A."/>
            <person name="Khedri Z."/>
            <person name="Deng L."/>
            <person name="Yu H."/>
            <person name="Mehta A."/>
            <person name="Aluvathingal J."/>
            <person name="Nadendla S."/>
            <person name="Vickerman M."/>
            <person name="Chen X."/>
            <person name="Dewhirst F."/>
            <person name="Gill A."/>
            <person name="Lettrichova I."/>
            <person name="Diaz S."/>
            <person name="Gill S."/>
            <person name="Tettelin H."/>
            <person name="Iverson T."/>
            <person name="Sullam P."/>
            <person name="Varki A."/>
            <person name="Ruhl S."/>
        </authorList>
    </citation>
    <scope>NUCLEOTIDE SEQUENCE</scope>
    <source>
        <strain evidence="2">SK81</strain>
    </source>
</reference>
<reference evidence="3" key="2">
    <citation type="submission" date="2018-03" db="EMBL/GenBank/DDBJ databases">
        <authorList>
            <person name="Keele B.F."/>
        </authorList>
    </citation>
    <scope>NUCLEOTIDE SEQUENCE</scope>
    <source>
        <strain evidence="3">OUP21</strain>
    </source>
</reference>